<accession>A0A6B0SVT4</accession>
<dbReference type="InterPro" id="IPR011047">
    <property type="entry name" value="Quinoprotein_ADH-like_sf"/>
</dbReference>
<organism evidence="2 3">
    <name type="scientific">Halobaculum saliterrae</name>
    <dbReference type="NCBI Taxonomy" id="2073113"/>
    <lineage>
        <taxon>Archaea</taxon>
        <taxon>Methanobacteriati</taxon>
        <taxon>Methanobacteriota</taxon>
        <taxon>Stenosarchaea group</taxon>
        <taxon>Halobacteria</taxon>
        <taxon>Halobacteriales</taxon>
        <taxon>Haloferacaceae</taxon>
        <taxon>Halobaculum</taxon>
    </lineage>
</organism>
<dbReference type="Proteomes" id="UP000437065">
    <property type="component" value="Unassembled WGS sequence"/>
</dbReference>
<dbReference type="EMBL" id="WUUS01000003">
    <property type="protein sequence ID" value="MXR40733.1"/>
    <property type="molecule type" value="Genomic_DNA"/>
</dbReference>
<dbReference type="SUPFAM" id="SSF50998">
    <property type="entry name" value="Quinoprotein alcohol dehydrogenase-like"/>
    <property type="match status" value="1"/>
</dbReference>
<dbReference type="SMART" id="SM00564">
    <property type="entry name" value="PQQ"/>
    <property type="match status" value="4"/>
</dbReference>
<dbReference type="AlphaFoldDB" id="A0A6B0SVT4"/>
<dbReference type="PANTHER" id="PTHR34512:SF30">
    <property type="entry name" value="OUTER MEMBRANE PROTEIN ASSEMBLY FACTOR BAMB"/>
    <property type="match status" value="1"/>
</dbReference>
<dbReference type="OrthoDB" id="8638at2157"/>
<dbReference type="RefSeq" id="WP_159664158.1">
    <property type="nucleotide sequence ID" value="NZ_WUUS01000003.1"/>
</dbReference>
<evidence type="ECO:0000313" key="3">
    <source>
        <dbReference type="Proteomes" id="UP000437065"/>
    </source>
</evidence>
<dbReference type="Pfam" id="PF13360">
    <property type="entry name" value="PQQ_2"/>
    <property type="match status" value="2"/>
</dbReference>
<feature type="domain" description="Pyrrolo-quinoline quinone repeat" evidence="1">
    <location>
        <begin position="446"/>
        <end position="503"/>
    </location>
</feature>
<reference evidence="2 3" key="1">
    <citation type="submission" date="2019-12" db="EMBL/GenBank/DDBJ databases">
        <title>Isolation and characterization of three novel carbon monoxide-oxidizing members of Halobacteria from salione crusts and soils.</title>
        <authorList>
            <person name="Myers M.R."/>
            <person name="King G.M."/>
        </authorList>
    </citation>
    <scope>NUCLEOTIDE SEQUENCE [LARGE SCALE GENOMIC DNA]</scope>
    <source>
        <strain evidence="2 3">WSA2</strain>
    </source>
</reference>
<dbReference type="InterPro" id="IPR002372">
    <property type="entry name" value="PQQ_rpt_dom"/>
</dbReference>
<dbReference type="PANTHER" id="PTHR34512">
    <property type="entry name" value="CELL SURFACE PROTEIN"/>
    <property type="match status" value="1"/>
</dbReference>
<protein>
    <submittedName>
        <fullName evidence="2">PQQ-binding-like beta-propeller repeat protein</fullName>
    </submittedName>
</protein>
<name>A0A6B0SVT4_9EURY</name>
<comment type="caution">
    <text evidence="2">The sequence shown here is derived from an EMBL/GenBank/DDBJ whole genome shotgun (WGS) entry which is preliminary data.</text>
</comment>
<dbReference type="Gene3D" id="2.130.10.10">
    <property type="entry name" value="YVTN repeat-like/Quinoprotein amine dehydrogenase"/>
    <property type="match status" value="2"/>
</dbReference>
<dbReference type="InterPro" id="IPR015943">
    <property type="entry name" value="WD40/YVTN_repeat-like_dom_sf"/>
</dbReference>
<sequence length="504" mass="55055">MIEREVIGSALDTTVTFRVGTEPAEETEDESPSMDALMIQPAPSIRDVFDRSTERILEELGFDTVVSFLRADPSTVDSPLVSTSRLEQLQNTLVDSVGDADLVEVTIDESYRWDGDSPAGEFDSNTPELEARLGSGNRSDTANGEKSITEWWTAGADFARTGCRGNESPASLAGTERWTVSRIDRTVADIEPAVMDGRVYTWTGHAFESYDASTGDKLWEQQYPLLEDGADEPMTPRPPVGSDGSLFVPPVLTTFDAETGDRTGSFGDWVDDAHVSIADEKLLISTTDTALRVVPLEDSVDPWEVHPKGVEADPQPPAYDADTQLAVVPDRSGELVGISLDTRSEEWRAKRSGAFRTPAIGTHVFGTTTEQLLEAVDTQFGDSLWANDVTHTPISDPVATDDRVYVAAPNGVYGLDADTGEIEFEYTLDSTAPESVPPRPTIAREPFYQRRVFAAIGETLYAVDPRSGDCEWTIPFDATVTTQPLYVNGRIYLRTSDGVLHAIE</sequence>
<dbReference type="InterPro" id="IPR018391">
    <property type="entry name" value="PQQ_b-propeller_rpt"/>
</dbReference>
<evidence type="ECO:0000313" key="2">
    <source>
        <dbReference type="EMBL" id="MXR40733.1"/>
    </source>
</evidence>
<feature type="domain" description="Pyrrolo-quinoline quinone repeat" evidence="1">
    <location>
        <begin position="333"/>
        <end position="443"/>
    </location>
</feature>
<keyword evidence="3" id="KW-1185">Reference proteome</keyword>
<proteinExistence type="predicted"/>
<evidence type="ECO:0000259" key="1">
    <source>
        <dbReference type="Pfam" id="PF13360"/>
    </source>
</evidence>
<gene>
    <name evidence="2" type="ORF">GRX01_05170</name>
</gene>